<feature type="chain" id="PRO_5017246164" evidence="2">
    <location>
        <begin position="25"/>
        <end position="211"/>
    </location>
</feature>
<evidence type="ECO:0000313" key="4">
    <source>
        <dbReference type="Proteomes" id="UP000266327"/>
    </source>
</evidence>
<dbReference type="PROSITE" id="PS51257">
    <property type="entry name" value="PROKAR_LIPOPROTEIN"/>
    <property type="match status" value="1"/>
</dbReference>
<dbReference type="AlphaFoldDB" id="A0A3A3FYY4"/>
<keyword evidence="2" id="KW-0732">Signal</keyword>
<protein>
    <submittedName>
        <fullName evidence="3">Conjugal transfer protein TraV</fullName>
    </submittedName>
</protein>
<proteinExistence type="predicted"/>
<feature type="region of interest" description="Disordered" evidence="1">
    <location>
        <begin position="60"/>
        <end position="86"/>
    </location>
</feature>
<accession>A0A3A3FYY4</accession>
<name>A0A3A3FYY4_9BURK</name>
<dbReference type="OrthoDB" id="5298305at2"/>
<feature type="compositionally biased region" description="Polar residues" evidence="1">
    <location>
        <begin position="60"/>
        <end position="76"/>
    </location>
</feature>
<feature type="region of interest" description="Disordered" evidence="1">
    <location>
        <begin position="165"/>
        <end position="211"/>
    </location>
</feature>
<evidence type="ECO:0000256" key="1">
    <source>
        <dbReference type="SAM" id="MobiDB-lite"/>
    </source>
</evidence>
<dbReference type="Proteomes" id="UP000266327">
    <property type="component" value="Unassembled WGS sequence"/>
</dbReference>
<keyword evidence="4" id="KW-1185">Reference proteome</keyword>
<sequence length="211" mass="22352">MKHSIFSKARCVPLLLAASLSAGCASITGLSGSAEYGCKAPSGVRCDSVSGTYYNALQNNLPSQQPARKSDGSSSVIPDRPQPAPLRTDAAAATASAAPMVAALPLRAQPRVLRLWYKPWEDADRDLYDQGYVYVQVDNGRWLIDHAQQRIRDAYAPLRPPALLSQQAAQSDRPPAASVLNGKPAGSQPSPLPLPSPSWPGAPLLTAGDNQ</sequence>
<gene>
    <name evidence="3" type="ORF">D3878_02400</name>
</gene>
<feature type="compositionally biased region" description="Pro residues" evidence="1">
    <location>
        <begin position="190"/>
        <end position="200"/>
    </location>
</feature>
<reference evidence="4" key="1">
    <citation type="submission" date="2018-09" db="EMBL/GenBank/DDBJ databases">
        <authorList>
            <person name="Zhu H."/>
        </authorList>
    </citation>
    <scope>NUCLEOTIDE SEQUENCE [LARGE SCALE GENOMIC DNA]</scope>
    <source>
        <strain evidence="4">K1S02-23</strain>
    </source>
</reference>
<dbReference type="InterPro" id="IPR014118">
    <property type="entry name" value="T4SS_TraV"/>
</dbReference>
<organism evidence="3 4">
    <name type="scientific">Noviherbaspirillum sedimenti</name>
    <dbReference type="NCBI Taxonomy" id="2320865"/>
    <lineage>
        <taxon>Bacteria</taxon>
        <taxon>Pseudomonadati</taxon>
        <taxon>Pseudomonadota</taxon>
        <taxon>Betaproteobacteria</taxon>
        <taxon>Burkholderiales</taxon>
        <taxon>Oxalobacteraceae</taxon>
        <taxon>Noviherbaspirillum</taxon>
    </lineage>
</organism>
<comment type="caution">
    <text evidence="3">The sequence shown here is derived from an EMBL/GenBank/DDBJ whole genome shotgun (WGS) entry which is preliminary data.</text>
</comment>
<evidence type="ECO:0000313" key="3">
    <source>
        <dbReference type="EMBL" id="RJG00565.1"/>
    </source>
</evidence>
<dbReference type="Pfam" id="PF09676">
    <property type="entry name" value="TraV"/>
    <property type="match status" value="1"/>
</dbReference>
<evidence type="ECO:0000256" key="2">
    <source>
        <dbReference type="SAM" id="SignalP"/>
    </source>
</evidence>
<feature type="signal peptide" evidence="2">
    <location>
        <begin position="1"/>
        <end position="24"/>
    </location>
</feature>
<dbReference type="EMBL" id="QYUQ01000002">
    <property type="protein sequence ID" value="RJG00565.1"/>
    <property type="molecule type" value="Genomic_DNA"/>
</dbReference>
<dbReference type="RefSeq" id="WP_119784020.1">
    <property type="nucleotide sequence ID" value="NZ_QYUQ01000002.1"/>
</dbReference>